<organism evidence="1 2">
    <name type="scientific">Allacma fusca</name>
    <dbReference type="NCBI Taxonomy" id="39272"/>
    <lineage>
        <taxon>Eukaryota</taxon>
        <taxon>Metazoa</taxon>
        <taxon>Ecdysozoa</taxon>
        <taxon>Arthropoda</taxon>
        <taxon>Hexapoda</taxon>
        <taxon>Collembola</taxon>
        <taxon>Symphypleona</taxon>
        <taxon>Sminthuridae</taxon>
        <taxon>Allacma</taxon>
    </lineage>
</organism>
<proteinExistence type="predicted"/>
<dbReference type="Proteomes" id="UP000708208">
    <property type="component" value="Unassembled WGS sequence"/>
</dbReference>
<name>A0A8J2LM36_9HEXA</name>
<dbReference type="AlphaFoldDB" id="A0A8J2LM36"/>
<evidence type="ECO:0000313" key="2">
    <source>
        <dbReference type="Proteomes" id="UP000708208"/>
    </source>
</evidence>
<evidence type="ECO:0000313" key="1">
    <source>
        <dbReference type="EMBL" id="CAG7832642.1"/>
    </source>
</evidence>
<keyword evidence="2" id="KW-1185">Reference proteome</keyword>
<accession>A0A8J2LM36</accession>
<sequence>MCVFEPKVSTHDSNRYISLKKSGLAEFEYRERLKKNVKNKFSIKHASRQSTVPIFITGLEIGDFKKTECVFEPSSVYETDVQYC</sequence>
<comment type="caution">
    <text evidence="1">The sequence shown here is derived from an EMBL/GenBank/DDBJ whole genome shotgun (WGS) entry which is preliminary data.</text>
</comment>
<gene>
    <name evidence="1" type="ORF">AFUS01_LOCUS42321</name>
</gene>
<reference evidence="1" key="1">
    <citation type="submission" date="2021-06" db="EMBL/GenBank/DDBJ databases">
        <authorList>
            <person name="Hodson N. C."/>
            <person name="Mongue J. A."/>
            <person name="Jaron S. K."/>
        </authorList>
    </citation>
    <scope>NUCLEOTIDE SEQUENCE</scope>
</reference>
<dbReference type="EMBL" id="CAJVCH010566188">
    <property type="protein sequence ID" value="CAG7832642.1"/>
    <property type="molecule type" value="Genomic_DNA"/>
</dbReference>
<protein>
    <submittedName>
        <fullName evidence="1">Uncharacterized protein</fullName>
    </submittedName>
</protein>